<comment type="caution">
    <text evidence="1">The sequence shown here is derived from an EMBL/GenBank/DDBJ whole genome shotgun (WGS) entry which is preliminary data.</text>
</comment>
<dbReference type="EMBL" id="SSTG01000001">
    <property type="protein sequence ID" value="THG55410.1"/>
    <property type="molecule type" value="Genomic_DNA"/>
</dbReference>
<reference evidence="1" key="1">
    <citation type="submission" date="2019-04" db="EMBL/GenBank/DDBJ databases">
        <title>Microbes associate with the intestines of laboratory mice.</title>
        <authorList>
            <person name="Navarre W."/>
            <person name="Wong E."/>
            <person name="Huang K.C."/>
            <person name="Tropini C."/>
            <person name="Ng K."/>
            <person name="Yu B."/>
        </authorList>
    </citation>
    <scope>NUCLEOTIDE SEQUENCE</scope>
    <source>
        <strain evidence="1">NM86_A22</strain>
    </source>
</reference>
<evidence type="ECO:0000313" key="2">
    <source>
        <dbReference type="Proteomes" id="UP000305401"/>
    </source>
</evidence>
<keyword evidence="2" id="KW-1185">Reference proteome</keyword>
<sequence>MHLLSYNKICKIILSAMLVSAFASCDETSEIGSSIVDDQVDVVIDSVFVITGSSQENNIQYARTSNQLLGTIQADGYGDLSSDFITQLMPANRLLTDGITVENVDSIKLRMFMTEGAFVGDSVAPLGLEVYRLTKQLPDDISKLGNPSDYCTPQSLLASKTYTASVVGLSDSIADIYVSQGVRVVDVKLPRELGQEFYNKYTSPGGSELFNDPEAFAKWFPGLYVKNSYGSGRIMTFYATRMYMYYSKPDKVDDKDTVYHYVSSFLAVTPEVVNYNNISQQLSADVTTLASKSPVVVAPSPMGFDANVTIPVRDIVSKYKEQAGLYNVINSMTFRVSAESIENEYGITPPPYLLLIRKDKRDEFFKDAELTDNKTSFYAAYSSISKSYTFTSMRQYVIDMIEKDGTEGLTDADGEFLLMPVSLVTETVNSQTTVVAIVPYTETPVMAKLNFDDSKIKVTYSKQTIKN</sequence>
<gene>
    <name evidence="1" type="ORF">E5990_00160</name>
</gene>
<accession>A0AC61S8D5</accession>
<proteinExistence type="predicted"/>
<organism evidence="1 2">
    <name type="scientific">Muribaculum caecicola</name>
    <dbReference type="NCBI Taxonomy" id="3038144"/>
    <lineage>
        <taxon>Bacteria</taxon>
        <taxon>Pseudomonadati</taxon>
        <taxon>Bacteroidota</taxon>
        <taxon>Bacteroidia</taxon>
        <taxon>Bacteroidales</taxon>
        <taxon>Muribaculaceae</taxon>
        <taxon>Muribaculum</taxon>
    </lineage>
</organism>
<name>A0AC61S8D5_9BACT</name>
<protein>
    <submittedName>
        <fullName evidence="1">DUF4270 domain-containing protein</fullName>
    </submittedName>
</protein>
<dbReference type="Proteomes" id="UP000305401">
    <property type="component" value="Unassembled WGS sequence"/>
</dbReference>
<evidence type="ECO:0000313" key="1">
    <source>
        <dbReference type="EMBL" id="THG55410.1"/>
    </source>
</evidence>